<protein>
    <submittedName>
        <fullName evidence="2">Uncharacterized protein</fullName>
    </submittedName>
</protein>
<name>A0A0F9CFI5_9ZZZZ</name>
<dbReference type="EMBL" id="LAZR01033515">
    <property type="protein sequence ID" value="KKL47869.1"/>
    <property type="molecule type" value="Genomic_DNA"/>
</dbReference>
<sequence>EHGKWVWQVLYASGAPVRDSMASAADRHDALAAAKAEIERLRALLDEATTNPEGDYYLGLRCGVEDRDIYDRYAAEYGWDQAFEYVASVAGPAPQEISESSPGETEPTPETGLSLSDALPECMFRFCPTLDKCKANGCPTPRPQVYESKTGGG</sequence>
<feature type="non-terminal residue" evidence="2">
    <location>
        <position position="1"/>
    </location>
</feature>
<feature type="region of interest" description="Disordered" evidence="1">
    <location>
        <begin position="93"/>
        <end position="114"/>
    </location>
</feature>
<gene>
    <name evidence="2" type="ORF">LCGC14_2331190</name>
</gene>
<organism evidence="2">
    <name type="scientific">marine sediment metagenome</name>
    <dbReference type="NCBI Taxonomy" id="412755"/>
    <lineage>
        <taxon>unclassified sequences</taxon>
        <taxon>metagenomes</taxon>
        <taxon>ecological metagenomes</taxon>
    </lineage>
</organism>
<evidence type="ECO:0000313" key="2">
    <source>
        <dbReference type="EMBL" id="KKL47869.1"/>
    </source>
</evidence>
<evidence type="ECO:0000256" key="1">
    <source>
        <dbReference type="SAM" id="MobiDB-lite"/>
    </source>
</evidence>
<dbReference type="AlphaFoldDB" id="A0A0F9CFI5"/>
<feature type="compositionally biased region" description="Low complexity" evidence="1">
    <location>
        <begin position="98"/>
        <end position="114"/>
    </location>
</feature>
<comment type="caution">
    <text evidence="2">The sequence shown here is derived from an EMBL/GenBank/DDBJ whole genome shotgun (WGS) entry which is preliminary data.</text>
</comment>
<proteinExistence type="predicted"/>
<reference evidence="2" key="1">
    <citation type="journal article" date="2015" name="Nature">
        <title>Complex archaea that bridge the gap between prokaryotes and eukaryotes.</title>
        <authorList>
            <person name="Spang A."/>
            <person name="Saw J.H."/>
            <person name="Jorgensen S.L."/>
            <person name="Zaremba-Niedzwiedzka K."/>
            <person name="Martijn J."/>
            <person name="Lind A.E."/>
            <person name="van Eijk R."/>
            <person name="Schleper C."/>
            <person name="Guy L."/>
            <person name="Ettema T.J."/>
        </authorList>
    </citation>
    <scope>NUCLEOTIDE SEQUENCE</scope>
</reference>
<accession>A0A0F9CFI5</accession>